<dbReference type="RefSeq" id="WP_013080525.1">
    <property type="nucleotide sequence ID" value="NZ_CP027850.1"/>
</dbReference>
<evidence type="ECO:0000259" key="2">
    <source>
        <dbReference type="Pfam" id="PF13629"/>
    </source>
</evidence>
<dbReference type="InterPro" id="IPR032789">
    <property type="entry name" value="T2SS-T3SS_pil_N"/>
</dbReference>
<dbReference type="EMBL" id="CP027850">
    <property type="protein sequence ID" value="AVQ03510.1"/>
    <property type="molecule type" value="Genomic_DNA"/>
</dbReference>
<evidence type="ECO:0000313" key="3">
    <source>
        <dbReference type="EMBL" id="AVQ03510.1"/>
    </source>
</evidence>
<keyword evidence="4" id="KW-1185">Reference proteome</keyword>
<organism evidence="3 4">
    <name type="scientific">Caulobacter segnis</name>
    <dbReference type="NCBI Taxonomy" id="88688"/>
    <lineage>
        <taxon>Bacteria</taxon>
        <taxon>Pseudomonadati</taxon>
        <taxon>Pseudomonadota</taxon>
        <taxon>Alphaproteobacteria</taxon>
        <taxon>Caulobacterales</taxon>
        <taxon>Caulobacteraceae</taxon>
        <taxon>Caulobacter</taxon>
    </lineage>
</organism>
<protein>
    <submittedName>
        <fullName evidence="3">Pilus assembly protein CpaC</fullName>
    </submittedName>
</protein>
<dbReference type="Proteomes" id="UP000240527">
    <property type="component" value="Chromosome"/>
</dbReference>
<name>A0ABM6TJU5_9CAUL</name>
<feature type="chain" id="PRO_5046019094" evidence="1">
    <location>
        <begin position="20"/>
        <end position="132"/>
    </location>
</feature>
<accession>A0ABM6TJU5</accession>
<dbReference type="Pfam" id="PF13629">
    <property type="entry name" value="T2SS-T3SS_pil_N"/>
    <property type="match status" value="1"/>
</dbReference>
<keyword evidence="1" id="KW-0732">Signal</keyword>
<reference evidence="3 4" key="1">
    <citation type="journal article" date="2015" name="Biotechnol. Bioeng.">
        <title>Genome sequence and phenotypic characterization of Caulobacter segnis.</title>
        <authorList>
            <person name="Patel S."/>
            <person name="Fletcher B."/>
            <person name="Scott D.C."/>
            <person name="Ely B."/>
        </authorList>
    </citation>
    <scope>NUCLEOTIDE SEQUENCE [LARGE SCALE GENOMIC DNA]</scope>
    <source>
        <strain evidence="3 4">TK0059</strain>
    </source>
</reference>
<gene>
    <name evidence="3" type="ORF">B7G68_17655</name>
</gene>
<evidence type="ECO:0000313" key="4">
    <source>
        <dbReference type="Proteomes" id="UP000240527"/>
    </source>
</evidence>
<evidence type="ECO:0000256" key="1">
    <source>
        <dbReference type="SAM" id="SignalP"/>
    </source>
</evidence>
<feature type="signal peptide" evidence="1">
    <location>
        <begin position="1"/>
        <end position="19"/>
    </location>
</feature>
<sequence>MRRFSFTLAALLVAWNVDAAAQSRPAALPLATGQAISLSLGGAMRDVVVGDPEVADVSIVNERTLVVLGKRPGVTNLLVFGAGGRALTDRQLIVSEAGGAAVTVYRGVTTSNYACPRECARLAPPAAGASPP</sequence>
<proteinExistence type="predicted"/>
<feature type="domain" description="Pilus formation protein N-terminal" evidence="2">
    <location>
        <begin position="26"/>
        <end position="95"/>
    </location>
</feature>